<reference evidence="5 6" key="1">
    <citation type="submission" date="2018-02" db="EMBL/GenBank/DDBJ databases">
        <title>Subsurface microbial communities from deep shales in Ohio and West Virginia, USA.</title>
        <authorList>
            <person name="Wrighton K."/>
        </authorList>
    </citation>
    <scope>NUCLEOTIDE SEQUENCE [LARGE SCALE GENOMIC DNA]</scope>
    <source>
        <strain evidence="5 6">OWC-G53F</strain>
    </source>
</reference>
<feature type="signal peptide" evidence="2">
    <location>
        <begin position="1"/>
        <end position="19"/>
    </location>
</feature>
<comment type="caution">
    <text evidence="5">The sequence shown here is derived from an EMBL/GenBank/DDBJ whole genome shotgun (WGS) entry which is preliminary data.</text>
</comment>
<evidence type="ECO:0000256" key="1">
    <source>
        <dbReference type="ARBA" id="ARBA00022729"/>
    </source>
</evidence>
<gene>
    <name evidence="5" type="ORF">B0F88_111114</name>
</gene>
<evidence type="ECO:0000313" key="6">
    <source>
        <dbReference type="Proteomes" id="UP000238071"/>
    </source>
</evidence>
<dbReference type="PRINTS" id="PR01607">
    <property type="entry name" value="APYRASEFAMLY"/>
</dbReference>
<keyword evidence="2" id="KW-0378">Hydrolase</keyword>
<evidence type="ECO:0000313" key="5">
    <source>
        <dbReference type="EMBL" id="PPK68706.1"/>
    </source>
</evidence>
<dbReference type="InterPro" id="IPR029052">
    <property type="entry name" value="Metallo-depent_PP-like"/>
</dbReference>
<dbReference type="Pfam" id="PF00149">
    <property type="entry name" value="Metallophos"/>
    <property type="match status" value="1"/>
</dbReference>
<dbReference type="EMBL" id="PTIY01000011">
    <property type="protein sequence ID" value="PPK68706.1"/>
    <property type="molecule type" value="Genomic_DNA"/>
</dbReference>
<protein>
    <submittedName>
        <fullName evidence="5">2',3'-cyclic-nucleotide 2'-phosphodiesterase (5'-nucleotidase family)</fullName>
    </submittedName>
</protein>
<feature type="domain" description="5'-Nucleotidase C-terminal" evidence="4">
    <location>
        <begin position="355"/>
        <end position="508"/>
    </location>
</feature>
<feature type="domain" description="Calcineurin-like phosphoesterase" evidence="3">
    <location>
        <begin position="44"/>
        <end position="264"/>
    </location>
</feature>
<evidence type="ECO:0000259" key="3">
    <source>
        <dbReference type="Pfam" id="PF00149"/>
    </source>
</evidence>
<sequence>MNYSKWARLILLISTLVFAASCSQVSKPGNTADLANDRREARFSILQVNDSYKIEGIENGSIGGFARLRTLRRQLQEGGEQVLLLHGGDFLFPSVMSKYLKADAMIKVLNLMDGNESAFDDNMMVVFGNHEFDDADPGVLLGRIAQSDFAWISSNTRYRSSEMAAGSPFSDRLSNVHDVLVKNINGVKVGLFGITLDFQKQSYVSFDYAPDLRRAAINKAIADLKAQGAAVIIALTHQDFDQDQWLAREFPDVNLVVGGHEHIYLEKRIGKTWITKADADNQSAVLHDVRVLADGAVETSHRKIDLDGKVEKDAQVDAEVGKQLAKLAEQIKKKNKDLNQVLGYSRYLLEGVEPAVRSRETALGDFLADVIRERMKADIAFTNGGGIRINDNIPPGPITVYDMEGLFYYDNELVSFELSGAQLLEVLKNSVSKSHLGNGRFLQVSGLRFKYRAKESNGVYSYAVEPADVEIKARGASVYTPLDTNKKYRVATIDFIWEKGFSDGYEIFSQGAGKSSPPRLDNGAAVSFRKTTEEAIDKLPNKTVTNRIEGRIIRQVQ</sequence>
<dbReference type="InterPro" id="IPR006179">
    <property type="entry name" value="5_nucleotidase/apyrase"/>
</dbReference>
<dbReference type="GO" id="GO:0016787">
    <property type="term" value="F:hydrolase activity"/>
    <property type="evidence" value="ECO:0007669"/>
    <property type="project" value="UniProtKB-KW"/>
</dbReference>
<dbReference type="PROSITE" id="PS51257">
    <property type="entry name" value="PROKAR_LIPOPROTEIN"/>
    <property type="match status" value="1"/>
</dbReference>
<name>A0A2S6GU34_9GAMM</name>
<comment type="similarity">
    <text evidence="2">Belongs to the 5'-nucleotidase family.</text>
</comment>
<dbReference type="PANTHER" id="PTHR11575:SF24">
    <property type="entry name" value="5'-NUCLEOTIDASE"/>
    <property type="match status" value="1"/>
</dbReference>
<organism evidence="5 6">
    <name type="scientific">Methylobacter tundripaludum</name>
    <dbReference type="NCBI Taxonomy" id="173365"/>
    <lineage>
        <taxon>Bacteria</taxon>
        <taxon>Pseudomonadati</taxon>
        <taxon>Pseudomonadota</taxon>
        <taxon>Gammaproteobacteria</taxon>
        <taxon>Methylococcales</taxon>
        <taxon>Methylococcaceae</taxon>
        <taxon>Methylobacter</taxon>
    </lineage>
</organism>
<feature type="chain" id="PRO_5015368884" evidence="2">
    <location>
        <begin position="20"/>
        <end position="557"/>
    </location>
</feature>
<dbReference type="PANTHER" id="PTHR11575">
    <property type="entry name" value="5'-NUCLEOTIDASE-RELATED"/>
    <property type="match status" value="1"/>
</dbReference>
<dbReference type="RefSeq" id="WP_104424540.1">
    <property type="nucleotide sequence ID" value="NZ_PTIY01000011.1"/>
</dbReference>
<dbReference type="Gene3D" id="3.90.780.10">
    <property type="entry name" value="5'-Nucleotidase, C-terminal domain"/>
    <property type="match status" value="1"/>
</dbReference>
<evidence type="ECO:0000256" key="2">
    <source>
        <dbReference type="RuleBase" id="RU362119"/>
    </source>
</evidence>
<dbReference type="InterPro" id="IPR008334">
    <property type="entry name" value="5'-Nucleotdase_C"/>
</dbReference>
<keyword evidence="2" id="KW-0547">Nucleotide-binding</keyword>
<dbReference type="Gene3D" id="3.60.21.10">
    <property type="match status" value="1"/>
</dbReference>
<dbReference type="GO" id="GO:0000166">
    <property type="term" value="F:nucleotide binding"/>
    <property type="evidence" value="ECO:0007669"/>
    <property type="project" value="UniProtKB-KW"/>
</dbReference>
<keyword evidence="1 2" id="KW-0732">Signal</keyword>
<dbReference type="SUPFAM" id="SSF55816">
    <property type="entry name" value="5'-nucleotidase (syn. UDP-sugar hydrolase), C-terminal domain"/>
    <property type="match status" value="1"/>
</dbReference>
<dbReference type="InterPro" id="IPR036907">
    <property type="entry name" value="5'-Nucleotdase_C_sf"/>
</dbReference>
<dbReference type="OrthoDB" id="9803927at2"/>
<proteinExistence type="inferred from homology"/>
<keyword evidence="6" id="KW-1185">Reference proteome</keyword>
<dbReference type="InterPro" id="IPR004843">
    <property type="entry name" value="Calcineurin-like_PHP"/>
</dbReference>
<dbReference type="GO" id="GO:0009166">
    <property type="term" value="P:nucleotide catabolic process"/>
    <property type="evidence" value="ECO:0007669"/>
    <property type="project" value="InterPro"/>
</dbReference>
<accession>A0A2S6GU34</accession>
<dbReference type="SUPFAM" id="SSF56300">
    <property type="entry name" value="Metallo-dependent phosphatases"/>
    <property type="match status" value="1"/>
</dbReference>
<dbReference type="AlphaFoldDB" id="A0A2S6GU34"/>
<evidence type="ECO:0000259" key="4">
    <source>
        <dbReference type="Pfam" id="PF02872"/>
    </source>
</evidence>
<dbReference type="Pfam" id="PF02872">
    <property type="entry name" value="5_nucleotid_C"/>
    <property type="match status" value="1"/>
</dbReference>
<dbReference type="Proteomes" id="UP000238071">
    <property type="component" value="Unassembled WGS sequence"/>
</dbReference>